<dbReference type="SUPFAM" id="SSF50800">
    <property type="entry name" value="PK beta-barrel domain-like"/>
    <property type="match status" value="1"/>
</dbReference>
<comment type="caution">
    <text evidence="1">The sequence shown here is derived from an EMBL/GenBank/DDBJ whole genome shotgun (WGS) entry which is preliminary data.</text>
</comment>
<keyword evidence="2" id="KW-1185">Reference proteome</keyword>
<evidence type="ECO:0000313" key="2">
    <source>
        <dbReference type="Proteomes" id="UP001499938"/>
    </source>
</evidence>
<proteinExistence type="predicted"/>
<evidence type="ECO:0000313" key="1">
    <source>
        <dbReference type="EMBL" id="GAA1779843.1"/>
    </source>
</evidence>
<dbReference type="Proteomes" id="UP001499938">
    <property type="component" value="Unassembled WGS sequence"/>
</dbReference>
<reference evidence="1 2" key="1">
    <citation type="journal article" date="2019" name="Int. J. Syst. Evol. Microbiol.">
        <title>The Global Catalogue of Microorganisms (GCM) 10K type strain sequencing project: providing services to taxonomists for standard genome sequencing and annotation.</title>
        <authorList>
            <consortium name="The Broad Institute Genomics Platform"/>
            <consortium name="The Broad Institute Genome Sequencing Center for Infectious Disease"/>
            <person name="Wu L."/>
            <person name="Ma J."/>
        </authorList>
    </citation>
    <scope>NUCLEOTIDE SEQUENCE [LARGE SCALE GENOMIC DNA]</scope>
    <source>
        <strain evidence="1 2">JCM 15592</strain>
    </source>
</reference>
<organism evidence="1 2">
    <name type="scientific">Nostocoides veronense</name>
    <dbReference type="NCBI Taxonomy" id="330836"/>
    <lineage>
        <taxon>Bacteria</taxon>
        <taxon>Bacillati</taxon>
        <taxon>Actinomycetota</taxon>
        <taxon>Actinomycetes</taxon>
        <taxon>Micrococcales</taxon>
        <taxon>Intrasporangiaceae</taxon>
        <taxon>Nostocoides</taxon>
    </lineage>
</organism>
<dbReference type="RefSeq" id="WP_344079838.1">
    <property type="nucleotide sequence ID" value="NZ_BAAAPO010000003.1"/>
</dbReference>
<accession>A0ABN2LB40</accession>
<protein>
    <submittedName>
        <fullName evidence="1">Uncharacterized protein</fullName>
    </submittedName>
</protein>
<dbReference type="InterPro" id="IPR011037">
    <property type="entry name" value="Pyrv_Knase-like_insert_dom_sf"/>
</dbReference>
<gene>
    <name evidence="1" type="ORF">GCM10009811_01450</name>
</gene>
<sequence>MTATLVEIRIHPEKDAPSILLDDVEIEPDGLAGDRRKKAAVHIITAEEAGGTRANLVLSLAAIDVAASAGGVVTIGPVRLGILGPAGSCAGMYAEVLAPGSVRVGDTVTISKADA</sequence>
<name>A0ABN2LB40_9MICO</name>
<dbReference type="EMBL" id="BAAAPO010000003">
    <property type="protein sequence ID" value="GAA1779843.1"/>
    <property type="molecule type" value="Genomic_DNA"/>
</dbReference>